<dbReference type="Proteomes" id="UP000694005">
    <property type="component" value="Chromosome A10"/>
</dbReference>
<gene>
    <name evidence="1" type="ORF">BRAPAZ1V2_A10P12200.2</name>
</gene>
<protein>
    <submittedName>
        <fullName evidence="1">Uncharacterized protein</fullName>
    </submittedName>
</protein>
<dbReference type="AlphaFoldDB" id="A0A8D9I339"/>
<evidence type="ECO:0000313" key="1">
    <source>
        <dbReference type="EMBL" id="CAG7909974.1"/>
    </source>
</evidence>
<name>A0A8D9I339_BRACM</name>
<dbReference type="EMBL" id="LS974626">
    <property type="protein sequence ID" value="CAG7909974.1"/>
    <property type="molecule type" value="Genomic_DNA"/>
</dbReference>
<dbReference type="Gramene" id="A10p12200.2_BraZ1">
    <property type="protein sequence ID" value="A10p12200.2_BraZ1.CDS"/>
    <property type="gene ID" value="A10g12200.2_BraZ1"/>
</dbReference>
<sequence>GLKSRTVFARCLIMGVAGSKPEGERYFGFENFGSVLQALYFCAPFRE</sequence>
<evidence type="ECO:0000313" key="2">
    <source>
        <dbReference type="Proteomes" id="UP000694005"/>
    </source>
</evidence>
<feature type="non-terminal residue" evidence="1">
    <location>
        <position position="47"/>
    </location>
</feature>
<organism evidence="1 2">
    <name type="scientific">Brassica campestris</name>
    <name type="common">Field mustard</name>
    <dbReference type="NCBI Taxonomy" id="3711"/>
    <lineage>
        <taxon>Eukaryota</taxon>
        <taxon>Viridiplantae</taxon>
        <taxon>Streptophyta</taxon>
        <taxon>Embryophyta</taxon>
        <taxon>Tracheophyta</taxon>
        <taxon>Spermatophyta</taxon>
        <taxon>Magnoliopsida</taxon>
        <taxon>eudicotyledons</taxon>
        <taxon>Gunneridae</taxon>
        <taxon>Pentapetalae</taxon>
        <taxon>rosids</taxon>
        <taxon>malvids</taxon>
        <taxon>Brassicales</taxon>
        <taxon>Brassicaceae</taxon>
        <taxon>Brassiceae</taxon>
        <taxon>Brassica</taxon>
    </lineage>
</organism>
<proteinExistence type="predicted"/>
<reference evidence="1 2" key="1">
    <citation type="submission" date="2021-07" db="EMBL/GenBank/DDBJ databases">
        <authorList>
            <consortium name="Genoscope - CEA"/>
            <person name="William W."/>
        </authorList>
    </citation>
    <scope>NUCLEOTIDE SEQUENCE [LARGE SCALE GENOMIC DNA]</scope>
</reference>
<accession>A0A8D9I339</accession>